<dbReference type="Pfam" id="PF05193">
    <property type="entry name" value="Peptidase_M16_C"/>
    <property type="match status" value="1"/>
</dbReference>
<dbReference type="InterPro" id="IPR007863">
    <property type="entry name" value="Peptidase_M16_C"/>
</dbReference>
<dbReference type="InterPro" id="IPR050361">
    <property type="entry name" value="MPP/UQCRC_Complex"/>
</dbReference>
<name>A0A2K2FPS9_9CLOT</name>
<sequence length="425" mass="49322">MKTIRFEKINEIMHMHEHSSGLKAFVIPKKGYSKKYATFATHYGSINNEFVVPGEKEAIRVPDGIAHFLEHKLFEQKDGSVMDKFSALGSSPNAYTSFNQTVYLFSCTEKFDENFQLLLNYVQNPYITDESVEKEKGIIGQEIQMYQDDPEWRVFFNLLQAFYRENPVRIDIAGTIESISQINKEVLYKCYNTFYHPSNMVILVVGDVDHEKVFEQVEESIKIKQEKPEIKRIFPEEPDTVFKNYVEAKLAVATPIFQAGFRDNISEVKGIEALRREVAVKILLNMIMGRSSALYNELYNEGLINSTFDYDYTIEESYAYSMFGGESPDPEKVRDRIVQAIKDIQRNGLDRNSYDRIRKAMTGRFLKQLNSVERISHTFMSVYFKGVTIFDYFDVYDKITFEYVNSTFAEHFNLDNLALSVIKPA</sequence>
<dbReference type="EMBL" id="NIOJ01000007">
    <property type="protein sequence ID" value="PNU00782.1"/>
    <property type="molecule type" value="Genomic_DNA"/>
</dbReference>
<evidence type="ECO:0000313" key="4">
    <source>
        <dbReference type="Proteomes" id="UP000236151"/>
    </source>
</evidence>
<dbReference type="Gene3D" id="3.30.830.10">
    <property type="entry name" value="Metalloenzyme, LuxS/M16 peptidase-like"/>
    <property type="match status" value="2"/>
</dbReference>
<protein>
    <submittedName>
        <fullName evidence="3">Peptidase M16</fullName>
    </submittedName>
</protein>
<dbReference type="OrthoDB" id="9811314at2"/>
<dbReference type="Proteomes" id="UP000236151">
    <property type="component" value="Unassembled WGS sequence"/>
</dbReference>
<dbReference type="InterPro" id="IPR011765">
    <property type="entry name" value="Pept_M16_N"/>
</dbReference>
<evidence type="ECO:0000259" key="2">
    <source>
        <dbReference type="Pfam" id="PF05193"/>
    </source>
</evidence>
<dbReference type="AlphaFoldDB" id="A0A2K2FPS9"/>
<dbReference type="NCBIfam" id="NF047421">
    <property type="entry name" value="YfmH_fam"/>
    <property type="match status" value="1"/>
</dbReference>
<gene>
    <name evidence="3" type="ORF">CDQ84_04500</name>
</gene>
<evidence type="ECO:0000259" key="1">
    <source>
        <dbReference type="Pfam" id="PF00675"/>
    </source>
</evidence>
<evidence type="ECO:0000313" key="3">
    <source>
        <dbReference type="EMBL" id="PNU00782.1"/>
    </source>
</evidence>
<organism evidence="3 4">
    <name type="scientific">Clostridium thermosuccinogenes</name>
    <dbReference type="NCBI Taxonomy" id="84032"/>
    <lineage>
        <taxon>Bacteria</taxon>
        <taxon>Bacillati</taxon>
        <taxon>Bacillota</taxon>
        <taxon>Clostridia</taxon>
        <taxon>Eubacteriales</taxon>
        <taxon>Clostridiaceae</taxon>
        <taxon>Clostridium</taxon>
    </lineage>
</organism>
<feature type="domain" description="Peptidase M16 C-terminal" evidence="2">
    <location>
        <begin position="182"/>
        <end position="360"/>
    </location>
</feature>
<dbReference type="SUPFAM" id="SSF63411">
    <property type="entry name" value="LuxS/MPP-like metallohydrolase"/>
    <property type="match status" value="2"/>
</dbReference>
<dbReference type="Pfam" id="PF00675">
    <property type="entry name" value="Peptidase_M16"/>
    <property type="match status" value="1"/>
</dbReference>
<dbReference type="InterPro" id="IPR011249">
    <property type="entry name" value="Metalloenz_LuxS/M16"/>
</dbReference>
<accession>A0A2K2FPS9</accession>
<feature type="domain" description="Peptidase M16 N-terminal" evidence="1">
    <location>
        <begin position="63"/>
        <end position="175"/>
    </location>
</feature>
<reference evidence="3 4" key="1">
    <citation type="submission" date="2017-06" db="EMBL/GenBank/DDBJ databases">
        <title>Investigating the central metabolism of Clostridium thermosuccinogenes.</title>
        <authorList>
            <person name="Koendjbiharie J.G."/>
            <person name="van Kranenburg R."/>
        </authorList>
    </citation>
    <scope>NUCLEOTIDE SEQUENCE [LARGE SCALE GENOMIC DNA]</scope>
    <source>
        <strain evidence="3 4">DSM 5806</strain>
    </source>
</reference>
<comment type="caution">
    <text evidence="3">The sequence shown here is derived from an EMBL/GenBank/DDBJ whole genome shotgun (WGS) entry which is preliminary data.</text>
</comment>
<dbReference type="GO" id="GO:0046872">
    <property type="term" value="F:metal ion binding"/>
    <property type="evidence" value="ECO:0007669"/>
    <property type="project" value="InterPro"/>
</dbReference>
<keyword evidence="4" id="KW-1185">Reference proteome</keyword>
<dbReference type="KEGG" id="cthd:CDO33_06510"/>
<dbReference type="PANTHER" id="PTHR11851:SF134">
    <property type="entry name" value="ZINC-DEPENDENT PROTEASE"/>
    <property type="match status" value="1"/>
</dbReference>
<proteinExistence type="predicted"/>
<dbReference type="PANTHER" id="PTHR11851">
    <property type="entry name" value="METALLOPROTEASE"/>
    <property type="match status" value="1"/>
</dbReference>